<dbReference type="AlphaFoldDB" id="A0A8J6LEY9"/>
<dbReference type="Gene3D" id="3.10.50.40">
    <property type="match status" value="1"/>
</dbReference>
<comment type="function">
    <text evidence="3">Destroys superoxide anion radicals which are normally produced within the cells and which are toxic to biological systems.</text>
</comment>
<comment type="cofactor">
    <cofactor evidence="2">
        <name>Mn(2+)</name>
        <dbReference type="ChEBI" id="CHEBI:29035"/>
    </cofactor>
</comment>
<dbReference type="GO" id="GO:0004784">
    <property type="term" value="F:superoxide dismutase activity"/>
    <property type="evidence" value="ECO:0007669"/>
    <property type="project" value="UniProtKB-EC"/>
</dbReference>
<dbReference type="SUPFAM" id="SSF54534">
    <property type="entry name" value="FKBP-like"/>
    <property type="match status" value="1"/>
</dbReference>
<keyword evidence="7" id="KW-0479">Metal-binding</keyword>
<evidence type="ECO:0000313" key="18">
    <source>
        <dbReference type="Proteomes" id="UP000719412"/>
    </source>
</evidence>
<keyword evidence="9 14" id="KW-0697">Rotamase</keyword>
<dbReference type="Pfam" id="PF00081">
    <property type="entry name" value="Sod_Fe_N"/>
    <property type="match status" value="1"/>
</dbReference>
<dbReference type="GO" id="GO:0005739">
    <property type="term" value="C:mitochondrion"/>
    <property type="evidence" value="ECO:0007669"/>
    <property type="project" value="UniProtKB-SubCell"/>
</dbReference>
<evidence type="ECO:0000313" key="17">
    <source>
        <dbReference type="EMBL" id="KAH0810246.1"/>
    </source>
</evidence>
<reference evidence="17" key="2">
    <citation type="submission" date="2021-08" db="EMBL/GenBank/DDBJ databases">
        <authorList>
            <person name="Eriksson T."/>
        </authorList>
    </citation>
    <scope>NUCLEOTIDE SEQUENCE</scope>
    <source>
        <strain evidence="17">Stoneville</strain>
        <tissue evidence="17">Whole head</tissue>
    </source>
</reference>
<comment type="subunit">
    <text evidence="6">Homotetramer.</text>
</comment>
<dbReference type="InterPro" id="IPR001189">
    <property type="entry name" value="Mn/Fe_SOD"/>
</dbReference>
<dbReference type="PANTHER" id="PTHR11404:SF6">
    <property type="entry name" value="SUPEROXIDE DISMUTASE [MN], MITOCHONDRIAL"/>
    <property type="match status" value="1"/>
</dbReference>
<gene>
    <name evidence="17" type="ORF">GEV33_012544</name>
</gene>
<evidence type="ECO:0000256" key="5">
    <source>
        <dbReference type="ARBA" id="ARBA00008714"/>
    </source>
</evidence>
<dbReference type="FunFam" id="3.55.40.20:FF:000003">
    <property type="entry name" value="Superoxide dismutase [Mn], mitochondrial"/>
    <property type="match status" value="1"/>
</dbReference>
<dbReference type="Proteomes" id="UP000719412">
    <property type="component" value="Unassembled WGS sequence"/>
</dbReference>
<dbReference type="PRINTS" id="PR01703">
    <property type="entry name" value="MNSODISMTASE"/>
</dbReference>
<sequence length="458" mass="50877">MNEGEEEEEDEDMDEEEVSDEEVEEDEEEKEEVKPKQNGIAKTNSTPLKKKTKEQKEPEKTPKDKVKKQEEKKEKQQPKIRKTVLKGGVIVEDLKEGSGELVKSGKFVHVYYEGRLKENNKMFDSTVKGPGFSFRVGKGEVIKGWDIGLVGMKVGGKRRITCPPNVAYGPKGSPPVIPPNSTLVFDVQGIKHVSESLEKFVSKFIVCQTNVKKVKDVPALATTDNVKILFISYISLNFFKVTMFAVRGIVTNAVKSTSRAAHTLPELPYAYEALEPVINRDIMCLHHSKHHQTYITNLNAAEEKLKAALSKGDISTAISLEPALRFNGGGHLNHSIFWQNLSPQSSQPSEALKKAIDCSFGGVQQLKDQLSASSIGVQGSGWGWLGYCSKSGSLKIATCGNQDPLQATTGLIPLLGIDVWEHAYYLQYKNVRADYVKAIFDVINWKDVSERFEKAKGC</sequence>
<comment type="caution">
    <text evidence="17">The sequence shown here is derived from an EMBL/GenBank/DDBJ whole genome shotgun (WGS) entry which is preliminary data.</text>
</comment>
<dbReference type="FunFam" id="3.10.50.40:FF:000006">
    <property type="entry name" value="Peptidyl-prolyl cis-trans isomerase"/>
    <property type="match status" value="1"/>
</dbReference>
<evidence type="ECO:0000256" key="1">
    <source>
        <dbReference type="ARBA" id="ARBA00000971"/>
    </source>
</evidence>
<evidence type="ECO:0000256" key="4">
    <source>
        <dbReference type="ARBA" id="ARBA00004173"/>
    </source>
</evidence>
<keyword evidence="12 14" id="KW-0413">Isomerase</keyword>
<dbReference type="SUPFAM" id="SSF54719">
    <property type="entry name" value="Fe,Mn superoxide dismutase (SOD), C-terminal domain"/>
    <property type="match status" value="1"/>
</dbReference>
<accession>A0A8J6LEY9</accession>
<comment type="catalytic activity">
    <reaction evidence="13">
        <text>2 superoxide + 2 H(+) = H2O2 + O2</text>
        <dbReference type="Rhea" id="RHEA:20696"/>
        <dbReference type="ChEBI" id="CHEBI:15378"/>
        <dbReference type="ChEBI" id="CHEBI:15379"/>
        <dbReference type="ChEBI" id="CHEBI:16240"/>
        <dbReference type="ChEBI" id="CHEBI:18421"/>
        <dbReference type="EC" id="1.15.1.1"/>
    </reaction>
</comment>
<protein>
    <recommendedName>
        <fullName evidence="14">peptidylprolyl isomerase</fullName>
        <ecNumber evidence="14">5.2.1.8</ecNumber>
    </recommendedName>
</protein>
<dbReference type="GO" id="GO:0003755">
    <property type="term" value="F:peptidyl-prolyl cis-trans isomerase activity"/>
    <property type="evidence" value="ECO:0007669"/>
    <property type="project" value="UniProtKB-KW"/>
</dbReference>
<dbReference type="FunFam" id="1.10.287.990:FF:000001">
    <property type="entry name" value="Superoxide dismutase"/>
    <property type="match status" value="1"/>
</dbReference>
<reference evidence="17" key="1">
    <citation type="journal article" date="2020" name="J Insects Food Feed">
        <title>The yellow mealworm (Tenebrio molitor) genome: a resource for the emerging insects as food and feed industry.</title>
        <authorList>
            <person name="Eriksson T."/>
            <person name="Andere A."/>
            <person name="Kelstrup H."/>
            <person name="Emery V."/>
            <person name="Picard C."/>
        </authorList>
    </citation>
    <scope>NUCLEOTIDE SEQUENCE</scope>
    <source>
        <strain evidence="17">Stoneville</strain>
        <tissue evidence="17">Whole head</tissue>
    </source>
</reference>
<evidence type="ECO:0000256" key="11">
    <source>
        <dbReference type="ARBA" id="ARBA00023211"/>
    </source>
</evidence>
<dbReference type="GO" id="GO:0042803">
    <property type="term" value="F:protein homodimerization activity"/>
    <property type="evidence" value="ECO:0007669"/>
    <property type="project" value="UniProtKB-ARBA"/>
</dbReference>
<dbReference type="InterPro" id="IPR019832">
    <property type="entry name" value="Mn/Fe_SOD_C"/>
</dbReference>
<dbReference type="InterPro" id="IPR001179">
    <property type="entry name" value="PPIase_FKBP_dom"/>
</dbReference>
<evidence type="ECO:0000256" key="12">
    <source>
        <dbReference type="ARBA" id="ARBA00023235"/>
    </source>
</evidence>
<dbReference type="SUPFAM" id="SSF46609">
    <property type="entry name" value="Fe,Mn superoxide dismutase (SOD), N-terminal domain"/>
    <property type="match status" value="1"/>
</dbReference>
<dbReference type="GO" id="GO:0030145">
    <property type="term" value="F:manganese ion binding"/>
    <property type="evidence" value="ECO:0007669"/>
    <property type="project" value="TreeGrafter"/>
</dbReference>
<proteinExistence type="inferred from homology"/>
<dbReference type="Pfam" id="PF02777">
    <property type="entry name" value="Sod_Fe_C"/>
    <property type="match status" value="1"/>
</dbReference>
<dbReference type="InterPro" id="IPR036324">
    <property type="entry name" value="Mn/Fe_SOD_N_sf"/>
</dbReference>
<evidence type="ECO:0000256" key="13">
    <source>
        <dbReference type="ARBA" id="ARBA00049204"/>
    </source>
</evidence>
<feature type="region of interest" description="Disordered" evidence="15">
    <location>
        <begin position="1"/>
        <end position="79"/>
    </location>
</feature>
<comment type="catalytic activity">
    <reaction evidence="1 14">
        <text>[protein]-peptidylproline (omega=180) = [protein]-peptidylproline (omega=0)</text>
        <dbReference type="Rhea" id="RHEA:16237"/>
        <dbReference type="Rhea" id="RHEA-COMP:10747"/>
        <dbReference type="Rhea" id="RHEA-COMP:10748"/>
        <dbReference type="ChEBI" id="CHEBI:83833"/>
        <dbReference type="ChEBI" id="CHEBI:83834"/>
        <dbReference type="EC" id="5.2.1.8"/>
    </reaction>
</comment>
<comment type="subcellular location">
    <subcellularLocation>
        <location evidence="4">Mitochondrion</location>
    </subcellularLocation>
</comment>
<dbReference type="InterPro" id="IPR019833">
    <property type="entry name" value="Mn/Fe_SOD_BS"/>
</dbReference>
<dbReference type="InterPro" id="IPR019831">
    <property type="entry name" value="Mn/Fe_SOD_N"/>
</dbReference>
<dbReference type="PROSITE" id="PS00088">
    <property type="entry name" value="SOD_MN"/>
    <property type="match status" value="1"/>
</dbReference>
<dbReference type="Gene3D" id="1.10.287.990">
    <property type="entry name" value="Fe,Mn superoxide dismutase (SOD) domain"/>
    <property type="match status" value="1"/>
</dbReference>
<evidence type="ECO:0000256" key="10">
    <source>
        <dbReference type="ARBA" id="ARBA00023128"/>
    </source>
</evidence>
<dbReference type="InterPro" id="IPR046357">
    <property type="entry name" value="PPIase_dom_sf"/>
</dbReference>
<evidence type="ECO:0000256" key="3">
    <source>
        <dbReference type="ARBA" id="ARBA00002170"/>
    </source>
</evidence>
<evidence type="ECO:0000256" key="7">
    <source>
        <dbReference type="ARBA" id="ARBA00022723"/>
    </source>
</evidence>
<dbReference type="Gene3D" id="3.55.40.20">
    <property type="entry name" value="Iron/manganese superoxide dismutase, C-terminal domain"/>
    <property type="match status" value="1"/>
</dbReference>
<dbReference type="PROSITE" id="PS50059">
    <property type="entry name" value="FKBP_PPIASE"/>
    <property type="match status" value="1"/>
</dbReference>
<dbReference type="EMBL" id="JABDTM020027618">
    <property type="protein sequence ID" value="KAH0810246.1"/>
    <property type="molecule type" value="Genomic_DNA"/>
</dbReference>
<evidence type="ECO:0000256" key="6">
    <source>
        <dbReference type="ARBA" id="ARBA00011881"/>
    </source>
</evidence>
<evidence type="ECO:0000256" key="15">
    <source>
        <dbReference type="SAM" id="MobiDB-lite"/>
    </source>
</evidence>
<dbReference type="InterPro" id="IPR050265">
    <property type="entry name" value="Fe/Mn_Superoxide_Dismutase"/>
</dbReference>
<evidence type="ECO:0000256" key="8">
    <source>
        <dbReference type="ARBA" id="ARBA00023002"/>
    </source>
</evidence>
<keyword evidence="8" id="KW-0560">Oxidoreductase</keyword>
<keyword evidence="11" id="KW-0464">Manganese</keyword>
<keyword evidence="10" id="KW-0496">Mitochondrion</keyword>
<dbReference type="PANTHER" id="PTHR11404">
    <property type="entry name" value="SUPEROXIDE DISMUTASE 2"/>
    <property type="match status" value="1"/>
</dbReference>
<organism evidence="17 18">
    <name type="scientific">Tenebrio molitor</name>
    <name type="common">Yellow mealworm beetle</name>
    <dbReference type="NCBI Taxonomy" id="7067"/>
    <lineage>
        <taxon>Eukaryota</taxon>
        <taxon>Metazoa</taxon>
        <taxon>Ecdysozoa</taxon>
        <taxon>Arthropoda</taxon>
        <taxon>Hexapoda</taxon>
        <taxon>Insecta</taxon>
        <taxon>Pterygota</taxon>
        <taxon>Neoptera</taxon>
        <taxon>Endopterygota</taxon>
        <taxon>Coleoptera</taxon>
        <taxon>Polyphaga</taxon>
        <taxon>Cucujiformia</taxon>
        <taxon>Tenebrionidae</taxon>
        <taxon>Tenebrio</taxon>
    </lineage>
</organism>
<feature type="domain" description="PPIase FKBP-type" evidence="16">
    <location>
        <begin position="105"/>
        <end position="193"/>
    </location>
</feature>
<dbReference type="InterPro" id="IPR036314">
    <property type="entry name" value="SOD_C_sf"/>
</dbReference>
<feature type="compositionally biased region" description="Acidic residues" evidence="15">
    <location>
        <begin position="1"/>
        <end position="30"/>
    </location>
</feature>
<dbReference type="GO" id="GO:0098803">
    <property type="term" value="C:respiratory chain complex"/>
    <property type="evidence" value="ECO:0007669"/>
    <property type="project" value="UniProtKB-ARBA"/>
</dbReference>
<evidence type="ECO:0000256" key="14">
    <source>
        <dbReference type="PROSITE-ProRule" id="PRU00277"/>
    </source>
</evidence>
<dbReference type="EC" id="5.2.1.8" evidence="14"/>
<dbReference type="Pfam" id="PF00254">
    <property type="entry name" value="FKBP_C"/>
    <property type="match status" value="1"/>
</dbReference>
<evidence type="ECO:0000256" key="9">
    <source>
        <dbReference type="ARBA" id="ARBA00023110"/>
    </source>
</evidence>
<evidence type="ECO:0000256" key="2">
    <source>
        <dbReference type="ARBA" id="ARBA00001936"/>
    </source>
</evidence>
<keyword evidence="18" id="KW-1185">Reference proteome</keyword>
<feature type="compositionally biased region" description="Basic and acidic residues" evidence="15">
    <location>
        <begin position="54"/>
        <end position="77"/>
    </location>
</feature>
<evidence type="ECO:0000259" key="16">
    <source>
        <dbReference type="PROSITE" id="PS50059"/>
    </source>
</evidence>
<comment type="similarity">
    <text evidence="5">Belongs to the iron/manganese superoxide dismutase family.</text>
</comment>
<name>A0A8J6LEY9_TENMO</name>